<feature type="compositionally biased region" description="Polar residues" evidence="1">
    <location>
        <begin position="64"/>
        <end position="73"/>
    </location>
</feature>
<organism evidence="2 3">
    <name type="scientific">OM182 bacterium MED-G24</name>
    <dbReference type="NCBI Taxonomy" id="1986255"/>
    <lineage>
        <taxon>Bacteria</taxon>
        <taxon>Pseudomonadati</taxon>
        <taxon>Pseudomonadota</taxon>
        <taxon>Gammaproteobacteria</taxon>
        <taxon>OMG group</taxon>
        <taxon>OM182 clade</taxon>
    </lineage>
</organism>
<proteinExistence type="predicted"/>
<dbReference type="AlphaFoldDB" id="A0A2A5WYM4"/>
<accession>A0A2A5WYM4</accession>
<evidence type="ECO:0000256" key="1">
    <source>
        <dbReference type="SAM" id="MobiDB-lite"/>
    </source>
</evidence>
<feature type="region of interest" description="Disordered" evidence="1">
    <location>
        <begin position="53"/>
        <end position="73"/>
    </location>
</feature>
<reference evidence="2 3" key="1">
    <citation type="submission" date="2017-08" db="EMBL/GenBank/DDBJ databases">
        <title>Fine stratification of microbial communities through a metagenomic profile of the photic zone.</title>
        <authorList>
            <person name="Haro-Moreno J.M."/>
            <person name="Lopez-Perez M."/>
            <person name="De La Torre J."/>
            <person name="Picazo A."/>
            <person name="Camacho A."/>
            <person name="Rodriguez-Valera F."/>
        </authorList>
    </citation>
    <scope>NUCLEOTIDE SEQUENCE [LARGE SCALE GENOMIC DNA]</scope>
    <source>
        <strain evidence="2">MED-G24</strain>
    </source>
</reference>
<evidence type="ECO:0000313" key="2">
    <source>
        <dbReference type="EMBL" id="PDH41660.1"/>
    </source>
</evidence>
<gene>
    <name evidence="2" type="ORF">CNE99_01145</name>
</gene>
<evidence type="ECO:0000313" key="3">
    <source>
        <dbReference type="Proteomes" id="UP000219327"/>
    </source>
</evidence>
<comment type="caution">
    <text evidence="2">The sequence shown here is derived from an EMBL/GenBank/DDBJ whole genome shotgun (WGS) entry which is preliminary data.</text>
</comment>
<dbReference type="EMBL" id="NTKD01000003">
    <property type="protein sequence ID" value="PDH41660.1"/>
    <property type="molecule type" value="Genomic_DNA"/>
</dbReference>
<name>A0A2A5WYM4_9GAMM</name>
<sequence>MASDLLYGMGRMFGSYAEGAGLNAMVFREGKCAWKWCLEWQVCLHGNQVVVSRTTQQRDDSPKPQEQNLGDAC</sequence>
<protein>
    <submittedName>
        <fullName evidence="2">Uncharacterized protein</fullName>
    </submittedName>
</protein>
<dbReference type="Proteomes" id="UP000219327">
    <property type="component" value="Unassembled WGS sequence"/>
</dbReference>